<reference evidence="6" key="1">
    <citation type="submission" date="2017-05" db="EMBL/GenBank/DDBJ databases">
        <title>The Genome Sequence of Enterococcus sp. 4G2_DIV0659.</title>
        <authorList>
            <consortium name="The Broad Institute Genomics Platform"/>
            <consortium name="The Broad Institute Genomic Center for Infectious Diseases"/>
            <person name="Earl A."/>
            <person name="Manson A."/>
            <person name="Schwartman J."/>
            <person name="Gilmore M."/>
            <person name="Abouelleil A."/>
            <person name="Cao P."/>
            <person name="Chapman S."/>
            <person name="Cusick C."/>
            <person name="Shea T."/>
            <person name="Young S."/>
            <person name="Neafsey D."/>
            <person name="Nusbaum C."/>
            <person name="Birren B."/>
        </authorList>
    </citation>
    <scope>NUCLEOTIDE SEQUENCE [LARGE SCALE GENOMIC DNA]</scope>
    <source>
        <strain evidence="6">4G2_DIV0659</strain>
    </source>
</reference>
<proteinExistence type="predicted"/>
<dbReference type="InterPro" id="IPR013078">
    <property type="entry name" value="His_Pase_superF_clade-1"/>
</dbReference>
<dbReference type="GO" id="GO:0043456">
    <property type="term" value="P:regulation of pentose-phosphate shunt"/>
    <property type="evidence" value="ECO:0007669"/>
    <property type="project" value="TreeGrafter"/>
</dbReference>
<dbReference type="GO" id="GO:0005829">
    <property type="term" value="C:cytosol"/>
    <property type="evidence" value="ECO:0007669"/>
    <property type="project" value="TreeGrafter"/>
</dbReference>
<evidence type="ECO:0000256" key="2">
    <source>
        <dbReference type="PIRSR" id="PIRSR613078-1"/>
    </source>
</evidence>
<dbReference type="PANTHER" id="PTHR46517:SF1">
    <property type="entry name" value="FRUCTOSE-2,6-BISPHOSPHATASE TIGAR"/>
    <property type="match status" value="1"/>
</dbReference>
<feature type="signal peptide" evidence="4">
    <location>
        <begin position="1"/>
        <end position="25"/>
    </location>
</feature>
<feature type="binding site" evidence="3">
    <location>
        <position position="104"/>
    </location>
    <ligand>
        <name>substrate</name>
    </ligand>
</feature>
<keyword evidence="1" id="KW-0378">Hydrolase</keyword>
<dbReference type="GO" id="GO:0045820">
    <property type="term" value="P:negative regulation of glycolytic process"/>
    <property type="evidence" value="ECO:0007669"/>
    <property type="project" value="TreeGrafter"/>
</dbReference>
<evidence type="ECO:0000256" key="3">
    <source>
        <dbReference type="PIRSR" id="PIRSR613078-2"/>
    </source>
</evidence>
<dbReference type="InterPro" id="IPR001345">
    <property type="entry name" value="PG/BPGM_mutase_AS"/>
</dbReference>
<dbReference type="EMBL" id="NGLE01000003">
    <property type="protein sequence ID" value="OTO07769.1"/>
    <property type="molecule type" value="Genomic_DNA"/>
</dbReference>
<dbReference type="OrthoDB" id="4131070at2"/>
<dbReference type="RefSeq" id="WP_086330928.1">
    <property type="nucleotide sequence ID" value="NZ_NGLE02000001.1"/>
</dbReference>
<sequence length="273" mass="30298">MKSRRYGKKLSIFVAIVLMFGLLSGCNSNEQQGKSESEQAQKTEDVTIYLTRHGETMFNIMNKVQGWSDTPLTEEGEKVAADLGKGLAQEKITFSAAYSSDLKRAFDTATIVLANTDQKKLEIQQNKQLREPNYGGYEGEFIDKITPELAAHNGFETGKEFQASAGKMYWNKLADTYQAMDTYKLAENAESVEKRMEAELLAIAKEQSQKGGGNVLVVSHGMAINIMLSKLSSEYEGKPLKNASVTKIVYKDGQLNVLSIGDVSYFEKGQKKE</sequence>
<name>A0A242CC78_9ENTE</name>
<comment type="caution">
    <text evidence="6">The sequence shown here is derived from an EMBL/GenBank/DDBJ whole genome shotgun (WGS) entry which is preliminary data.</text>
</comment>
<dbReference type="InterPro" id="IPR051695">
    <property type="entry name" value="Phosphoglycerate_Mutase"/>
</dbReference>
<dbReference type="Gene3D" id="3.40.50.1240">
    <property type="entry name" value="Phosphoglycerate mutase-like"/>
    <property type="match status" value="1"/>
</dbReference>
<dbReference type="EMBL" id="NGLE02000001">
    <property type="protein sequence ID" value="MEI5993849.1"/>
    <property type="molecule type" value="Genomic_DNA"/>
</dbReference>
<reference evidence="5 7" key="2">
    <citation type="submission" date="2018-07" db="EMBL/GenBank/DDBJ databases">
        <title>The Genome Sequence of Enterococcus sp. DIV0659b.</title>
        <authorList>
            <consortium name="The Broad Institute Genomics Platform"/>
            <consortium name="The Broad Institute Genomic Center for Infectious Diseases"/>
            <person name="Earl A."/>
            <person name="Manson A."/>
            <person name="Schwartman J."/>
            <person name="Gilmore M."/>
            <person name="Abouelleil A."/>
            <person name="Cao P."/>
            <person name="Chapman S."/>
            <person name="Cusick C."/>
            <person name="Shea T."/>
            <person name="Young S."/>
            <person name="Neafsey D."/>
            <person name="Nusbaum C."/>
            <person name="Birren B."/>
        </authorList>
    </citation>
    <scope>NUCLEOTIDE SEQUENCE [LARGE SCALE GENOMIC DNA]</scope>
    <source>
        <strain evidence="5 7">4G2_DIV0659</strain>
    </source>
</reference>
<dbReference type="PANTHER" id="PTHR46517">
    <property type="entry name" value="FRUCTOSE-2,6-BISPHOSPHATASE TIGAR"/>
    <property type="match status" value="1"/>
</dbReference>
<evidence type="ECO:0000313" key="6">
    <source>
        <dbReference type="EMBL" id="OTO07769.1"/>
    </source>
</evidence>
<feature type="binding site" evidence="3">
    <location>
        <begin position="52"/>
        <end position="59"/>
    </location>
    <ligand>
        <name>substrate</name>
    </ligand>
</feature>
<keyword evidence="4" id="KW-0732">Signal</keyword>
<dbReference type="CDD" id="cd07067">
    <property type="entry name" value="HP_PGM_like"/>
    <property type="match status" value="1"/>
</dbReference>
<evidence type="ECO:0000256" key="1">
    <source>
        <dbReference type="ARBA" id="ARBA00022801"/>
    </source>
</evidence>
<evidence type="ECO:0000313" key="7">
    <source>
        <dbReference type="Proteomes" id="UP000195139"/>
    </source>
</evidence>
<dbReference type="STRING" id="1834181.A5880_002039"/>
<dbReference type="PROSITE" id="PS51257">
    <property type="entry name" value="PROKAR_LIPOPROTEIN"/>
    <property type="match status" value="1"/>
</dbReference>
<accession>A0A242CC78</accession>
<feature type="active site" description="Proton donor/acceptor" evidence="2">
    <location>
        <position position="131"/>
    </location>
</feature>
<dbReference type="InterPro" id="IPR029033">
    <property type="entry name" value="His_PPase_superfam"/>
</dbReference>
<feature type="binding site" evidence="3">
    <location>
        <begin position="131"/>
        <end position="134"/>
    </location>
    <ligand>
        <name>substrate</name>
    </ligand>
</feature>
<gene>
    <name evidence="5" type="ORF">A5880_001396</name>
    <name evidence="6" type="ORF">A5880_002039</name>
</gene>
<evidence type="ECO:0000313" key="5">
    <source>
        <dbReference type="EMBL" id="MEI5993849.1"/>
    </source>
</evidence>
<dbReference type="Proteomes" id="UP000195139">
    <property type="component" value="Unassembled WGS sequence"/>
</dbReference>
<protein>
    <recommendedName>
        <fullName evidence="8">Phosphoglycerate mutase</fullName>
    </recommendedName>
</protein>
<dbReference type="SUPFAM" id="SSF53254">
    <property type="entry name" value="Phosphoglycerate mutase-like"/>
    <property type="match status" value="1"/>
</dbReference>
<dbReference type="SMART" id="SM00855">
    <property type="entry name" value="PGAM"/>
    <property type="match status" value="1"/>
</dbReference>
<feature type="chain" id="PRO_5038354468" description="Phosphoglycerate mutase" evidence="4">
    <location>
        <begin position="26"/>
        <end position="273"/>
    </location>
</feature>
<dbReference type="AlphaFoldDB" id="A0A242CC78"/>
<dbReference type="GO" id="GO:0004331">
    <property type="term" value="F:fructose-2,6-bisphosphate 2-phosphatase activity"/>
    <property type="evidence" value="ECO:0007669"/>
    <property type="project" value="TreeGrafter"/>
</dbReference>
<dbReference type="PROSITE" id="PS00175">
    <property type="entry name" value="PG_MUTASE"/>
    <property type="match status" value="1"/>
</dbReference>
<keyword evidence="7" id="KW-1185">Reference proteome</keyword>
<evidence type="ECO:0008006" key="8">
    <source>
        <dbReference type="Google" id="ProtNLM"/>
    </source>
</evidence>
<evidence type="ECO:0000256" key="4">
    <source>
        <dbReference type="SAM" id="SignalP"/>
    </source>
</evidence>
<feature type="active site" description="Tele-phosphohistidine intermediate" evidence="2">
    <location>
        <position position="53"/>
    </location>
</feature>
<organism evidence="6">
    <name type="scientific">Candidatus Enterococcus mansonii</name>
    <dbReference type="NCBI Taxonomy" id="1834181"/>
    <lineage>
        <taxon>Bacteria</taxon>
        <taxon>Bacillati</taxon>
        <taxon>Bacillota</taxon>
        <taxon>Bacilli</taxon>
        <taxon>Lactobacillales</taxon>
        <taxon>Enterococcaceae</taxon>
        <taxon>Enterococcus</taxon>
    </lineage>
</organism>
<dbReference type="Pfam" id="PF00300">
    <property type="entry name" value="His_Phos_1"/>
    <property type="match status" value="1"/>
</dbReference>